<organism evidence="1">
    <name type="scientific">Arundo donax</name>
    <name type="common">Giant reed</name>
    <name type="synonym">Donax arundinaceus</name>
    <dbReference type="NCBI Taxonomy" id="35708"/>
    <lineage>
        <taxon>Eukaryota</taxon>
        <taxon>Viridiplantae</taxon>
        <taxon>Streptophyta</taxon>
        <taxon>Embryophyta</taxon>
        <taxon>Tracheophyta</taxon>
        <taxon>Spermatophyta</taxon>
        <taxon>Magnoliopsida</taxon>
        <taxon>Liliopsida</taxon>
        <taxon>Poales</taxon>
        <taxon>Poaceae</taxon>
        <taxon>PACMAD clade</taxon>
        <taxon>Arundinoideae</taxon>
        <taxon>Arundineae</taxon>
        <taxon>Arundo</taxon>
    </lineage>
</organism>
<accession>A0A0A8XQ71</accession>
<reference evidence="1" key="2">
    <citation type="journal article" date="2015" name="Data Brief">
        <title>Shoot transcriptome of the giant reed, Arundo donax.</title>
        <authorList>
            <person name="Barrero R.A."/>
            <person name="Guerrero F.D."/>
            <person name="Moolhuijzen P."/>
            <person name="Goolsby J.A."/>
            <person name="Tidwell J."/>
            <person name="Bellgard S.E."/>
            <person name="Bellgard M.I."/>
        </authorList>
    </citation>
    <scope>NUCLEOTIDE SEQUENCE</scope>
    <source>
        <tissue evidence="1">Shoot tissue taken approximately 20 cm above the soil surface</tissue>
    </source>
</reference>
<evidence type="ECO:0000313" key="1">
    <source>
        <dbReference type="EMBL" id="JAD14823.1"/>
    </source>
</evidence>
<protein>
    <submittedName>
        <fullName evidence="1">Uncharacterized protein</fullName>
    </submittedName>
</protein>
<dbReference type="EMBL" id="GBRH01283072">
    <property type="protein sequence ID" value="JAD14823.1"/>
    <property type="molecule type" value="Transcribed_RNA"/>
</dbReference>
<dbReference type="AlphaFoldDB" id="A0A0A8XQ71"/>
<sequence length="16" mass="1772">MISSFTFFPSASLMCC</sequence>
<name>A0A0A8XQ71_ARUDO</name>
<reference evidence="1" key="1">
    <citation type="submission" date="2014-09" db="EMBL/GenBank/DDBJ databases">
        <authorList>
            <person name="Magalhaes I.L.F."/>
            <person name="Oliveira U."/>
            <person name="Santos F.R."/>
            <person name="Vidigal T.H.D.A."/>
            <person name="Brescovit A.D."/>
            <person name="Santos A.J."/>
        </authorList>
    </citation>
    <scope>NUCLEOTIDE SEQUENCE</scope>
    <source>
        <tissue evidence="1">Shoot tissue taken approximately 20 cm above the soil surface</tissue>
    </source>
</reference>
<proteinExistence type="predicted"/>